<dbReference type="KEGG" id="tfr:BR63_11790"/>
<organism evidence="1 2">
    <name type="scientific">Thermanaerosceptrum fracticalcis</name>
    <dbReference type="NCBI Taxonomy" id="1712410"/>
    <lineage>
        <taxon>Bacteria</taxon>
        <taxon>Bacillati</taxon>
        <taxon>Bacillota</taxon>
        <taxon>Clostridia</taxon>
        <taxon>Eubacteriales</taxon>
        <taxon>Peptococcaceae</taxon>
        <taxon>Thermanaerosceptrum</taxon>
    </lineage>
</organism>
<dbReference type="AlphaFoldDB" id="A0A7G6E4C7"/>
<reference evidence="1 2" key="1">
    <citation type="journal article" date="2019" name="Front. Microbiol.">
        <title>Thermoanaerosceptrum fracticalcis gen. nov. sp. nov., a Novel Fumarate-Fermenting Microorganism From a Deep Fractured Carbonate Aquifer of the US Great Basin.</title>
        <authorList>
            <person name="Hamilton-Brehm S.D."/>
            <person name="Stewart L.E."/>
            <person name="Zavarin M."/>
            <person name="Caldwell M."/>
            <person name="Lawson P.A."/>
            <person name="Onstott T.C."/>
            <person name="Grzymski J."/>
            <person name="Neveux I."/>
            <person name="Lollar B.S."/>
            <person name="Russell C.E."/>
            <person name="Moser D.P."/>
        </authorList>
    </citation>
    <scope>NUCLEOTIDE SEQUENCE [LARGE SCALE GENOMIC DNA]</scope>
    <source>
        <strain evidence="1 2">DRI-13</strain>
    </source>
</reference>
<sequence length="52" mass="6136">MQETNCCARCGQPLNLIDEAWAEDKVATWRNLGEYCPSCYLDLVERQREHLY</sequence>
<dbReference type="EMBL" id="CP045798">
    <property type="protein sequence ID" value="QNB46931.1"/>
    <property type="molecule type" value="Genomic_DNA"/>
</dbReference>
<keyword evidence="2" id="KW-1185">Reference proteome</keyword>
<gene>
    <name evidence="1" type="ORF">BR63_11790</name>
</gene>
<protein>
    <submittedName>
        <fullName evidence="1">Uncharacterized protein</fullName>
    </submittedName>
</protein>
<dbReference type="RefSeq" id="WP_153802009.1">
    <property type="nucleotide sequence ID" value="NZ_CP045798.1"/>
</dbReference>
<dbReference type="OrthoDB" id="9801008at2"/>
<name>A0A7G6E4C7_THEFR</name>
<proteinExistence type="predicted"/>
<evidence type="ECO:0000313" key="1">
    <source>
        <dbReference type="EMBL" id="QNB46931.1"/>
    </source>
</evidence>
<dbReference type="Proteomes" id="UP000515847">
    <property type="component" value="Chromosome"/>
</dbReference>
<evidence type="ECO:0000313" key="2">
    <source>
        <dbReference type="Proteomes" id="UP000515847"/>
    </source>
</evidence>
<accession>A0A7G6E4C7</accession>